<dbReference type="PANTHER" id="PTHR47950:SF30">
    <property type="entry name" value="CYTOCHROME P450 FAMILY PROTEIN"/>
    <property type="match status" value="1"/>
</dbReference>
<dbReference type="EMBL" id="JAAIUW010000001">
    <property type="protein sequence ID" value="KAF7844738.1"/>
    <property type="molecule type" value="Genomic_DNA"/>
</dbReference>
<evidence type="ECO:0000256" key="6">
    <source>
        <dbReference type="RuleBase" id="RU000461"/>
    </source>
</evidence>
<feature type="binding site" description="axial binding residue" evidence="5">
    <location>
        <position position="448"/>
    </location>
    <ligand>
        <name>heme</name>
        <dbReference type="ChEBI" id="CHEBI:30413"/>
    </ligand>
    <ligandPart>
        <name>Fe</name>
        <dbReference type="ChEBI" id="CHEBI:18248"/>
    </ligandPart>
</feature>
<name>A0A834XK28_9FABA</name>
<keyword evidence="4 5" id="KW-0408">Iron</keyword>
<keyword evidence="5 6" id="KW-0349">Heme</keyword>
<keyword evidence="3 6" id="KW-0560">Oxidoreductase</keyword>
<reference evidence="7" key="1">
    <citation type="submission" date="2020-09" db="EMBL/GenBank/DDBJ databases">
        <title>Genome-Enabled Discovery of Anthraquinone Biosynthesis in Senna tora.</title>
        <authorList>
            <person name="Kang S.-H."/>
            <person name="Pandey R.P."/>
            <person name="Lee C.-M."/>
            <person name="Sim J.-S."/>
            <person name="Jeong J.-T."/>
            <person name="Choi B.-S."/>
            <person name="Jung M."/>
            <person name="Ginzburg D."/>
            <person name="Zhao K."/>
            <person name="Won S.Y."/>
            <person name="Oh T.-J."/>
            <person name="Yu Y."/>
            <person name="Kim N.-H."/>
            <person name="Lee O.R."/>
            <person name="Lee T.-H."/>
            <person name="Bashyal P."/>
            <person name="Kim T.-S."/>
            <person name="Lee W.-H."/>
            <person name="Kawkins C."/>
            <person name="Kim C.-K."/>
            <person name="Kim J.S."/>
            <person name="Ahn B.O."/>
            <person name="Rhee S.Y."/>
            <person name="Sohng J.K."/>
        </authorList>
    </citation>
    <scope>NUCLEOTIDE SEQUENCE</scope>
    <source>
        <tissue evidence="7">Leaf</tissue>
    </source>
</reference>
<dbReference type="GO" id="GO:0020037">
    <property type="term" value="F:heme binding"/>
    <property type="evidence" value="ECO:0007669"/>
    <property type="project" value="InterPro"/>
</dbReference>
<keyword evidence="8" id="KW-1185">Reference proteome</keyword>
<evidence type="ECO:0000256" key="2">
    <source>
        <dbReference type="ARBA" id="ARBA00022723"/>
    </source>
</evidence>
<dbReference type="PROSITE" id="PS00086">
    <property type="entry name" value="CYTOCHROME_P450"/>
    <property type="match status" value="1"/>
</dbReference>
<dbReference type="InterPro" id="IPR036396">
    <property type="entry name" value="Cyt_P450_sf"/>
</dbReference>
<dbReference type="PRINTS" id="PR00463">
    <property type="entry name" value="EP450I"/>
</dbReference>
<dbReference type="PRINTS" id="PR00385">
    <property type="entry name" value="P450"/>
</dbReference>
<evidence type="ECO:0000256" key="1">
    <source>
        <dbReference type="ARBA" id="ARBA00010617"/>
    </source>
</evidence>
<accession>A0A834XK28</accession>
<dbReference type="OrthoDB" id="3705915at2759"/>
<dbReference type="Gene3D" id="1.10.630.10">
    <property type="entry name" value="Cytochrome P450"/>
    <property type="match status" value="1"/>
</dbReference>
<evidence type="ECO:0000256" key="3">
    <source>
        <dbReference type="ARBA" id="ARBA00023002"/>
    </source>
</evidence>
<dbReference type="GO" id="GO:0005506">
    <property type="term" value="F:iron ion binding"/>
    <property type="evidence" value="ECO:0007669"/>
    <property type="project" value="InterPro"/>
</dbReference>
<dbReference type="InterPro" id="IPR017972">
    <property type="entry name" value="Cyt_P450_CS"/>
</dbReference>
<evidence type="ECO:0000313" key="7">
    <source>
        <dbReference type="EMBL" id="KAF7844738.1"/>
    </source>
</evidence>
<dbReference type="InterPro" id="IPR001128">
    <property type="entry name" value="Cyt_P450"/>
</dbReference>
<dbReference type="Proteomes" id="UP000634136">
    <property type="component" value="Unassembled WGS sequence"/>
</dbReference>
<dbReference type="FunFam" id="1.10.630.10:FF:000007">
    <property type="entry name" value="Cytochrome P450 76C4"/>
    <property type="match status" value="1"/>
</dbReference>
<evidence type="ECO:0000313" key="8">
    <source>
        <dbReference type="Proteomes" id="UP000634136"/>
    </source>
</evidence>
<sequence>MYSFLLAIFFIIYTIYTYIHRRSSHHNNKSSRKLPPGPSPYPIIGNLLEIGSDPLLSLTNLSKTYGPIMSVKLGTRTAIVISSTAAAKEVLHNNDLALSGRICPDSIRAVDHHVTSMAWIPISSQWRALRKACNTNIFSSLRLDSTQLLRHKKVGDLLEFVEKCSRNGDVLDVGRAAFTTVLNSLSNTLFSLDFAEFGSGKSLEYQELLKGMVDEAGVPNLVDAFPILSFLDPQGVRKRTADYYSKFLELLDGIIEERLRFNALKKTMKLSKEYKDVLDSFIELFQDESSELKRIDIQHLFLDLFIAGTDTSSSTLEWIMAELIHNPEKMAKAKAELEQIIGKNGKIEEHQVSNFPYLQAVVKETLRLHAPAPFLLPHTANEDVELCGFLIPKDAQILVNVWAMGRDPSIWDNPHVFTPERFLDTEIDYRGSGRDFRFIPFSAGRRTCPGLPLASRIVTFMLASLLYHFDWKLPDGLKPEDMDMSQNYGITLHKIQPLRVIPIKV</sequence>
<proteinExistence type="inferred from homology"/>
<gene>
    <name evidence="7" type="ORF">G2W53_001643</name>
</gene>
<keyword evidence="2 5" id="KW-0479">Metal-binding</keyword>
<dbReference type="GO" id="GO:0004497">
    <property type="term" value="F:monooxygenase activity"/>
    <property type="evidence" value="ECO:0007669"/>
    <property type="project" value="UniProtKB-KW"/>
</dbReference>
<comment type="cofactor">
    <cofactor evidence="5">
        <name>heme</name>
        <dbReference type="ChEBI" id="CHEBI:30413"/>
    </cofactor>
</comment>
<comment type="similarity">
    <text evidence="1 6">Belongs to the cytochrome P450 family.</text>
</comment>
<dbReference type="InterPro" id="IPR002401">
    <property type="entry name" value="Cyt_P450_E_grp-I"/>
</dbReference>
<dbReference type="Pfam" id="PF00067">
    <property type="entry name" value="p450"/>
    <property type="match status" value="1"/>
</dbReference>
<dbReference type="CDD" id="cd11073">
    <property type="entry name" value="CYP76-like"/>
    <property type="match status" value="1"/>
</dbReference>
<protein>
    <submittedName>
        <fullName evidence="7">Geraniol 8-hydroxylase-like</fullName>
    </submittedName>
</protein>
<comment type="caution">
    <text evidence="7">The sequence shown here is derived from an EMBL/GenBank/DDBJ whole genome shotgun (WGS) entry which is preliminary data.</text>
</comment>
<evidence type="ECO:0000256" key="5">
    <source>
        <dbReference type="PIRSR" id="PIRSR602401-1"/>
    </source>
</evidence>
<dbReference type="GO" id="GO:0016705">
    <property type="term" value="F:oxidoreductase activity, acting on paired donors, with incorporation or reduction of molecular oxygen"/>
    <property type="evidence" value="ECO:0007669"/>
    <property type="project" value="InterPro"/>
</dbReference>
<organism evidence="7 8">
    <name type="scientific">Senna tora</name>
    <dbReference type="NCBI Taxonomy" id="362788"/>
    <lineage>
        <taxon>Eukaryota</taxon>
        <taxon>Viridiplantae</taxon>
        <taxon>Streptophyta</taxon>
        <taxon>Embryophyta</taxon>
        <taxon>Tracheophyta</taxon>
        <taxon>Spermatophyta</taxon>
        <taxon>Magnoliopsida</taxon>
        <taxon>eudicotyledons</taxon>
        <taxon>Gunneridae</taxon>
        <taxon>Pentapetalae</taxon>
        <taxon>rosids</taxon>
        <taxon>fabids</taxon>
        <taxon>Fabales</taxon>
        <taxon>Fabaceae</taxon>
        <taxon>Caesalpinioideae</taxon>
        <taxon>Cassia clade</taxon>
        <taxon>Senna</taxon>
    </lineage>
</organism>
<dbReference type="AlphaFoldDB" id="A0A834XK28"/>
<dbReference type="SUPFAM" id="SSF48264">
    <property type="entry name" value="Cytochrome P450"/>
    <property type="match status" value="1"/>
</dbReference>
<dbReference type="PANTHER" id="PTHR47950">
    <property type="entry name" value="CYTOCHROME P450, FAMILY 76, SUBFAMILY C, POLYPEPTIDE 5-RELATED"/>
    <property type="match status" value="1"/>
</dbReference>
<evidence type="ECO:0000256" key="4">
    <source>
        <dbReference type="ARBA" id="ARBA00023004"/>
    </source>
</evidence>
<keyword evidence="6" id="KW-0503">Monooxygenase</keyword>